<dbReference type="HOGENOM" id="CLU_2403858_0_0_1"/>
<feature type="compositionally biased region" description="Basic and acidic residues" evidence="1">
    <location>
        <begin position="27"/>
        <end position="39"/>
    </location>
</feature>
<sequence>MNLGIFNNGILIEEQSKDTNKQIGTKQAEDIKKDEPEDHQEHLACQRVVNLTSQSSIVPNLDGRNQVGDEKEQSVNHREVPRRGQKAAHRVVR</sequence>
<feature type="region of interest" description="Disordered" evidence="1">
    <location>
        <begin position="17"/>
        <end position="39"/>
    </location>
</feature>
<evidence type="ECO:0000313" key="3">
    <source>
        <dbReference type="Proteomes" id="UP000011115"/>
    </source>
</evidence>
<name>M1DDQ3_SOLTU</name>
<evidence type="ECO:0000256" key="1">
    <source>
        <dbReference type="SAM" id="MobiDB-lite"/>
    </source>
</evidence>
<organism evidence="2 3">
    <name type="scientific">Solanum tuberosum</name>
    <name type="common">Potato</name>
    <dbReference type="NCBI Taxonomy" id="4113"/>
    <lineage>
        <taxon>Eukaryota</taxon>
        <taxon>Viridiplantae</taxon>
        <taxon>Streptophyta</taxon>
        <taxon>Embryophyta</taxon>
        <taxon>Tracheophyta</taxon>
        <taxon>Spermatophyta</taxon>
        <taxon>Magnoliopsida</taxon>
        <taxon>eudicotyledons</taxon>
        <taxon>Gunneridae</taxon>
        <taxon>Pentapetalae</taxon>
        <taxon>asterids</taxon>
        <taxon>lamiids</taxon>
        <taxon>Solanales</taxon>
        <taxon>Solanaceae</taxon>
        <taxon>Solanoideae</taxon>
        <taxon>Solaneae</taxon>
        <taxon>Solanum</taxon>
    </lineage>
</organism>
<dbReference type="AlphaFoldDB" id="M1DDQ3"/>
<reference evidence="2" key="2">
    <citation type="submission" date="2015-06" db="UniProtKB">
        <authorList>
            <consortium name="EnsemblPlants"/>
        </authorList>
    </citation>
    <scope>IDENTIFICATION</scope>
    <source>
        <strain evidence="2">DM1-3 516 R44</strain>
    </source>
</reference>
<protein>
    <submittedName>
        <fullName evidence="2">Uncharacterized protein</fullName>
    </submittedName>
</protein>
<dbReference type="Gramene" id="PGSC0003DMT400087373">
    <property type="protein sequence ID" value="PGSC0003DMT400087373"/>
    <property type="gene ID" value="PGSC0003DMG400036944"/>
</dbReference>
<evidence type="ECO:0000313" key="2">
    <source>
        <dbReference type="EnsemblPlants" id="PGSC0003DMT400087373"/>
    </source>
</evidence>
<reference evidence="3" key="1">
    <citation type="journal article" date="2011" name="Nature">
        <title>Genome sequence and analysis of the tuber crop potato.</title>
        <authorList>
            <consortium name="The Potato Genome Sequencing Consortium"/>
        </authorList>
    </citation>
    <scope>NUCLEOTIDE SEQUENCE [LARGE SCALE GENOMIC DNA]</scope>
    <source>
        <strain evidence="3">cv. DM1-3 516 R44</strain>
    </source>
</reference>
<proteinExistence type="predicted"/>
<dbReference type="EnsemblPlants" id="PGSC0003DMT400087373">
    <property type="protein sequence ID" value="PGSC0003DMT400087373"/>
    <property type="gene ID" value="PGSC0003DMG400036944"/>
</dbReference>
<accession>M1DDQ3</accession>
<feature type="compositionally biased region" description="Basic residues" evidence="1">
    <location>
        <begin position="83"/>
        <end position="93"/>
    </location>
</feature>
<keyword evidence="3" id="KW-1185">Reference proteome</keyword>
<dbReference type="PaxDb" id="4113-PGSC0003DMT400087373"/>
<dbReference type="Proteomes" id="UP000011115">
    <property type="component" value="Unassembled WGS sequence"/>
</dbReference>
<feature type="region of interest" description="Disordered" evidence="1">
    <location>
        <begin position="57"/>
        <end position="93"/>
    </location>
</feature>
<feature type="compositionally biased region" description="Basic and acidic residues" evidence="1">
    <location>
        <begin position="67"/>
        <end position="82"/>
    </location>
</feature>
<dbReference type="InParanoid" id="M1DDQ3"/>